<proteinExistence type="predicted"/>
<dbReference type="RefSeq" id="WP_200276720.1">
    <property type="nucleotide sequence ID" value="NZ_JAENII010000002.1"/>
</dbReference>
<evidence type="ECO:0000313" key="2">
    <source>
        <dbReference type="Proteomes" id="UP000658278"/>
    </source>
</evidence>
<sequence>MRLIVVSGVFVFLLMGAMHVLSSQQGEDAVALPLEVGIRVPVEILRDGEMPAIQEVIVSP</sequence>
<dbReference type="AlphaFoldDB" id="A0A934RAJ0"/>
<keyword evidence="2" id="KW-1185">Reference proteome</keyword>
<organism evidence="1 2">
    <name type="scientific">Haloferula rosea</name>
    <dbReference type="NCBI Taxonomy" id="490093"/>
    <lineage>
        <taxon>Bacteria</taxon>
        <taxon>Pseudomonadati</taxon>
        <taxon>Verrucomicrobiota</taxon>
        <taxon>Verrucomicrobiia</taxon>
        <taxon>Verrucomicrobiales</taxon>
        <taxon>Verrucomicrobiaceae</taxon>
        <taxon>Haloferula</taxon>
    </lineage>
</organism>
<accession>A0A934RAJ0</accession>
<gene>
    <name evidence="1" type="ORF">JIN81_04150</name>
</gene>
<protein>
    <submittedName>
        <fullName evidence="1">Uncharacterized protein</fullName>
    </submittedName>
</protein>
<reference evidence="1" key="1">
    <citation type="submission" date="2021-01" db="EMBL/GenBank/DDBJ databases">
        <title>Modified the classification status of verrucomicrobia.</title>
        <authorList>
            <person name="Feng X."/>
        </authorList>
    </citation>
    <scope>NUCLEOTIDE SEQUENCE</scope>
    <source>
        <strain evidence="1">KCTC 22201</strain>
    </source>
</reference>
<name>A0A934RAJ0_9BACT</name>
<comment type="caution">
    <text evidence="1">The sequence shown here is derived from an EMBL/GenBank/DDBJ whole genome shotgun (WGS) entry which is preliminary data.</text>
</comment>
<dbReference type="EMBL" id="JAENII010000002">
    <property type="protein sequence ID" value="MBK1826198.1"/>
    <property type="molecule type" value="Genomic_DNA"/>
</dbReference>
<evidence type="ECO:0000313" key="1">
    <source>
        <dbReference type="EMBL" id="MBK1826198.1"/>
    </source>
</evidence>
<dbReference type="Proteomes" id="UP000658278">
    <property type="component" value="Unassembled WGS sequence"/>
</dbReference>